<name>A0A822Z454_NELNU</name>
<evidence type="ECO:0000313" key="2">
    <source>
        <dbReference type="Proteomes" id="UP000607653"/>
    </source>
</evidence>
<reference evidence="1 2" key="1">
    <citation type="journal article" date="2020" name="Mol. Biol. Evol.">
        <title>Distinct Expression and Methylation Patterns for Genes with Different Fates following a Single Whole-Genome Duplication in Flowering Plants.</title>
        <authorList>
            <person name="Shi T."/>
            <person name="Rahmani R.S."/>
            <person name="Gugger P.F."/>
            <person name="Wang M."/>
            <person name="Li H."/>
            <person name="Zhang Y."/>
            <person name="Li Z."/>
            <person name="Wang Q."/>
            <person name="Van de Peer Y."/>
            <person name="Marchal K."/>
            <person name="Chen J."/>
        </authorList>
    </citation>
    <scope>NUCLEOTIDE SEQUENCE [LARGE SCALE GENOMIC DNA]</scope>
    <source>
        <tissue evidence="1">Leaf</tissue>
    </source>
</reference>
<proteinExistence type="predicted"/>
<protein>
    <recommendedName>
        <fullName evidence="3">DUF4283 domain-containing protein</fullName>
    </recommendedName>
</protein>
<dbReference type="AlphaFoldDB" id="A0A822Z454"/>
<dbReference type="PANTHER" id="PTHR34427:SF5">
    <property type="entry name" value="DUF4283 DOMAIN-CONTAINING PROTEIN"/>
    <property type="match status" value="1"/>
</dbReference>
<evidence type="ECO:0000313" key="1">
    <source>
        <dbReference type="EMBL" id="DAD36298.1"/>
    </source>
</evidence>
<comment type="caution">
    <text evidence="1">The sequence shown here is derived from an EMBL/GenBank/DDBJ whole genome shotgun (WGS) entry which is preliminary data.</text>
</comment>
<accession>A0A822Z454</accession>
<keyword evidence="2" id="KW-1185">Reference proteome</keyword>
<organism evidence="1 2">
    <name type="scientific">Nelumbo nucifera</name>
    <name type="common">Sacred lotus</name>
    <dbReference type="NCBI Taxonomy" id="4432"/>
    <lineage>
        <taxon>Eukaryota</taxon>
        <taxon>Viridiplantae</taxon>
        <taxon>Streptophyta</taxon>
        <taxon>Embryophyta</taxon>
        <taxon>Tracheophyta</taxon>
        <taxon>Spermatophyta</taxon>
        <taxon>Magnoliopsida</taxon>
        <taxon>Proteales</taxon>
        <taxon>Nelumbonaceae</taxon>
        <taxon>Nelumbo</taxon>
    </lineage>
</organism>
<gene>
    <name evidence="1" type="ORF">HUJ06_006938</name>
</gene>
<sequence length="299" mass="33267">MKFLEACTVGVVETNFSVEDLKRWAVNYWNVSLGVTVRRMAKIKFIFILPPPEEARRVLRIFVLPLHLWSEGLVKKTGNLCGGYLEVDNLVEAKETTGWIKVKASWKGFPPSAVNVVNGEKVFVITNWPEIPPKIVALAADFGEAIEAEDCWIHKFLARESISAEVKKRIKGNEVVTTNPSLVEKAAVLAPASVAISREDKRVMGTQKRADGHVASGREAGVEAANLGRKTCATDRRSSENNLNSSDIRGQKSNVIQISNMENEKVINIVVEKCLDMQERLGGFMWGCFRKCRTSIHSL</sequence>
<dbReference type="Proteomes" id="UP000607653">
    <property type="component" value="Unassembled WGS sequence"/>
</dbReference>
<dbReference type="EMBL" id="DUZY01000004">
    <property type="protein sequence ID" value="DAD36298.1"/>
    <property type="molecule type" value="Genomic_DNA"/>
</dbReference>
<evidence type="ECO:0008006" key="3">
    <source>
        <dbReference type="Google" id="ProtNLM"/>
    </source>
</evidence>
<dbReference type="PANTHER" id="PTHR34427">
    <property type="entry name" value="DUF4283 DOMAIN PROTEIN"/>
    <property type="match status" value="1"/>
</dbReference>